<dbReference type="EMBL" id="CAJZBQ010000037">
    <property type="protein sequence ID" value="CAG9324926.1"/>
    <property type="molecule type" value="Genomic_DNA"/>
</dbReference>
<keyword evidence="2" id="KW-1185">Reference proteome</keyword>
<protein>
    <submittedName>
        <fullName evidence="1">Uncharacterized protein</fullName>
    </submittedName>
</protein>
<proteinExistence type="predicted"/>
<gene>
    <name evidence="1" type="ORF">BSTOLATCC_MIC37672</name>
</gene>
<evidence type="ECO:0000313" key="2">
    <source>
        <dbReference type="Proteomes" id="UP001162131"/>
    </source>
</evidence>
<name>A0AAU9JG38_9CILI</name>
<comment type="caution">
    <text evidence="1">The sequence shown here is derived from an EMBL/GenBank/DDBJ whole genome shotgun (WGS) entry which is preliminary data.</text>
</comment>
<sequence length="84" mass="9840">MNSSDFMDFNFQLSFGKNVGNQIEESKKKKEDNKVLEQKLTKIKVFNKEKKIYIEKKDSKRRKCSGCFKLSSIEDAMLKALIKL</sequence>
<evidence type="ECO:0000313" key="1">
    <source>
        <dbReference type="EMBL" id="CAG9324926.1"/>
    </source>
</evidence>
<dbReference type="Proteomes" id="UP001162131">
    <property type="component" value="Unassembled WGS sequence"/>
</dbReference>
<dbReference type="AlphaFoldDB" id="A0AAU9JG38"/>
<organism evidence="1 2">
    <name type="scientific">Blepharisma stoltei</name>
    <dbReference type="NCBI Taxonomy" id="1481888"/>
    <lineage>
        <taxon>Eukaryota</taxon>
        <taxon>Sar</taxon>
        <taxon>Alveolata</taxon>
        <taxon>Ciliophora</taxon>
        <taxon>Postciliodesmatophora</taxon>
        <taxon>Heterotrichea</taxon>
        <taxon>Heterotrichida</taxon>
        <taxon>Blepharismidae</taxon>
        <taxon>Blepharisma</taxon>
    </lineage>
</organism>
<reference evidence="1" key="1">
    <citation type="submission" date="2021-09" db="EMBL/GenBank/DDBJ databases">
        <authorList>
            <consortium name="AG Swart"/>
            <person name="Singh M."/>
            <person name="Singh A."/>
            <person name="Seah K."/>
            <person name="Emmerich C."/>
        </authorList>
    </citation>
    <scope>NUCLEOTIDE SEQUENCE</scope>
    <source>
        <strain evidence="1">ATCC30299</strain>
    </source>
</reference>
<accession>A0AAU9JG38</accession>